<dbReference type="PRINTS" id="PR00032">
    <property type="entry name" value="HTHARAC"/>
</dbReference>
<evidence type="ECO:0000313" key="6">
    <source>
        <dbReference type="Proteomes" id="UP000190166"/>
    </source>
</evidence>
<gene>
    <name evidence="5" type="ORF">SAMN05660461_0454</name>
</gene>
<dbReference type="InterPro" id="IPR009057">
    <property type="entry name" value="Homeodomain-like_sf"/>
</dbReference>
<keyword evidence="6" id="KW-1185">Reference proteome</keyword>
<proteinExistence type="predicted"/>
<dbReference type="InterPro" id="IPR020449">
    <property type="entry name" value="Tscrpt_reg_AraC-type_HTH"/>
</dbReference>
<dbReference type="Pfam" id="PF12833">
    <property type="entry name" value="HTH_18"/>
    <property type="match status" value="1"/>
</dbReference>
<reference evidence="5 6" key="1">
    <citation type="submission" date="2017-02" db="EMBL/GenBank/DDBJ databases">
        <authorList>
            <person name="Peterson S.W."/>
        </authorList>
    </citation>
    <scope>NUCLEOTIDE SEQUENCE [LARGE SCALE GENOMIC DNA]</scope>
    <source>
        <strain evidence="5 6">DSM 18108</strain>
    </source>
</reference>
<keyword evidence="2 5" id="KW-0238">DNA-binding</keyword>
<dbReference type="STRING" id="393003.SAMN05660461_0454"/>
<accession>A0A1T5N565</accession>
<dbReference type="GO" id="GO:0003700">
    <property type="term" value="F:DNA-binding transcription factor activity"/>
    <property type="evidence" value="ECO:0007669"/>
    <property type="project" value="InterPro"/>
</dbReference>
<dbReference type="PROSITE" id="PS01124">
    <property type="entry name" value="HTH_ARAC_FAMILY_2"/>
    <property type="match status" value="1"/>
</dbReference>
<dbReference type="InterPro" id="IPR018060">
    <property type="entry name" value="HTH_AraC"/>
</dbReference>
<protein>
    <submittedName>
        <fullName evidence="5">AraC-type DNA-binding protein</fullName>
    </submittedName>
</protein>
<dbReference type="Proteomes" id="UP000190166">
    <property type="component" value="Unassembled WGS sequence"/>
</dbReference>
<evidence type="ECO:0000313" key="5">
    <source>
        <dbReference type="EMBL" id="SKC95622.1"/>
    </source>
</evidence>
<dbReference type="SMART" id="SM00342">
    <property type="entry name" value="HTH_ARAC"/>
    <property type="match status" value="1"/>
</dbReference>
<organism evidence="5 6">
    <name type="scientific">Chitinophaga ginsengisegetis</name>
    <dbReference type="NCBI Taxonomy" id="393003"/>
    <lineage>
        <taxon>Bacteria</taxon>
        <taxon>Pseudomonadati</taxon>
        <taxon>Bacteroidota</taxon>
        <taxon>Chitinophagia</taxon>
        <taxon>Chitinophagales</taxon>
        <taxon>Chitinophagaceae</taxon>
        <taxon>Chitinophaga</taxon>
    </lineage>
</organism>
<dbReference type="AlphaFoldDB" id="A0A1T5N565"/>
<dbReference type="EMBL" id="FUZZ01000001">
    <property type="protein sequence ID" value="SKC95622.1"/>
    <property type="molecule type" value="Genomic_DNA"/>
</dbReference>
<keyword evidence="1" id="KW-0805">Transcription regulation</keyword>
<keyword evidence="3" id="KW-0804">Transcription</keyword>
<sequence length="308" mass="36272">MLTADEKKIFSDYKRAFETYRKDNKVIELDTNFGKKLDYFYFRLEDSLPEYGYTIPPYRVSNVIIIFTTQGKGERVVGKIKAPMNKNSLVIIPSQTIQTGQHSEDTKGFLLGFNLNFFLQEHFPRHHLFKFELFRNDLKPYTQVTIGQAKTLKAIFDALLEERNQKWVNKNEMIALKILELILICERLFKHHEKLNRKSLSPTYVQYIDLIQQHYKEQHSTSYYAKLLHIHPNVLNSICKRHLDQSAKQTIDAKLIREAEDLLFHTNLTVKEIAYELGFASASHFFRFFKRHTGSSPQVLRQKHLNVS</sequence>
<feature type="domain" description="HTH araC/xylS-type" evidence="4">
    <location>
        <begin position="205"/>
        <end position="303"/>
    </location>
</feature>
<evidence type="ECO:0000256" key="3">
    <source>
        <dbReference type="ARBA" id="ARBA00023163"/>
    </source>
</evidence>
<dbReference type="InterPro" id="IPR037923">
    <property type="entry name" value="HTH-like"/>
</dbReference>
<dbReference type="GO" id="GO:0043565">
    <property type="term" value="F:sequence-specific DNA binding"/>
    <property type="evidence" value="ECO:0007669"/>
    <property type="project" value="InterPro"/>
</dbReference>
<name>A0A1T5N565_9BACT</name>
<dbReference type="PANTHER" id="PTHR43280">
    <property type="entry name" value="ARAC-FAMILY TRANSCRIPTIONAL REGULATOR"/>
    <property type="match status" value="1"/>
</dbReference>
<dbReference type="PANTHER" id="PTHR43280:SF32">
    <property type="entry name" value="TRANSCRIPTIONAL REGULATORY PROTEIN"/>
    <property type="match status" value="1"/>
</dbReference>
<evidence type="ECO:0000259" key="4">
    <source>
        <dbReference type="PROSITE" id="PS01124"/>
    </source>
</evidence>
<evidence type="ECO:0000256" key="2">
    <source>
        <dbReference type="ARBA" id="ARBA00023125"/>
    </source>
</evidence>
<dbReference type="SUPFAM" id="SSF51215">
    <property type="entry name" value="Regulatory protein AraC"/>
    <property type="match status" value="1"/>
</dbReference>
<dbReference type="RefSeq" id="WP_079467787.1">
    <property type="nucleotide sequence ID" value="NZ_FUZZ01000001.1"/>
</dbReference>
<dbReference type="SUPFAM" id="SSF46689">
    <property type="entry name" value="Homeodomain-like"/>
    <property type="match status" value="1"/>
</dbReference>
<evidence type="ECO:0000256" key="1">
    <source>
        <dbReference type="ARBA" id="ARBA00023015"/>
    </source>
</evidence>
<dbReference type="Gene3D" id="1.10.10.60">
    <property type="entry name" value="Homeodomain-like"/>
    <property type="match status" value="1"/>
</dbReference>